<dbReference type="PANTHER" id="PTHR42788">
    <property type="entry name" value="TAURINE IMPORT ATP-BINDING PROTEIN-RELATED"/>
    <property type="match status" value="1"/>
</dbReference>
<evidence type="ECO:0000256" key="3">
    <source>
        <dbReference type="ARBA" id="ARBA00022840"/>
    </source>
</evidence>
<reference evidence="6 7" key="1">
    <citation type="submission" date="2019-05" db="EMBL/GenBank/DDBJ databases">
        <title>Draft genome sequence of Actinomadura sp. 14C53.</title>
        <authorList>
            <person name="Saricaoglu S."/>
            <person name="Isik K."/>
        </authorList>
    </citation>
    <scope>NUCLEOTIDE SEQUENCE [LARGE SCALE GENOMIC DNA]</scope>
    <source>
        <strain evidence="6 7">14C53</strain>
    </source>
</reference>
<comment type="caution">
    <text evidence="6">The sequence shown here is derived from an EMBL/GenBank/DDBJ whole genome shotgun (WGS) entry which is preliminary data.</text>
</comment>
<evidence type="ECO:0000313" key="6">
    <source>
        <dbReference type="EMBL" id="TMR01094.1"/>
    </source>
</evidence>
<gene>
    <name evidence="6" type="ORF">ETD83_15360</name>
</gene>
<dbReference type="SMART" id="SM00382">
    <property type="entry name" value="AAA"/>
    <property type="match status" value="1"/>
</dbReference>
<dbReference type="InterPro" id="IPR003593">
    <property type="entry name" value="AAA+_ATPase"/>
</dbReference>
<dbReference type="Pfam" id="PF00005">
    <property type="entry name" value="ABC_tran"/>
    <property type="match status" value="1"/>
</dbReference>
<keyword evidence="3 6" id="KW-0067">ATP-binding</keyword>
<organism evidence="6 7">
    <name type="scientific">Actinomadura soli</name>
    <dbReference type="NCBI Taxonomy" id="2508997"/>
    <lineage>
        <taxon>Bacteria</taxon>
        <taxon>Bacillati</taxon>
        <taxon>Actinomycetota</taxon>
        <taxon>Actinomycetes</taxon>
        <taxon>Streptosporangiales</taxon>
        <taxon>Thermomonosporaceae</taxon>
        <taxon>Actinomadura</taxon>
    </lineage>
</organism>
<keyword evidence="7" id="KW-1185">Reference proteome</keyword>
<dbReference type="InterPro" id="IPR017871">
    <property type="entry name" value="ABC_transporter-like_CS"/>
</dbReference>
<dbReference type="GO" id="GO:0005524">
    <property type="term" value="F:ATP binding"/>
    <property type="evidence" value="ECO:0007669"/>
    <property type="project" value="UniProtKB-KW"/>
</dbReference>
<feature type="domain" description="ABC transporter" evidence="5">
    <location>
        <begin position="23"/>
        <end position="254"/>
    </location>
</feature>
<evidence type="ECO:0000256" key="4">
    <source>
        <dbReference type="SAM" id="MobiDB-lite"/>
    </source>
</evidence>
<dbReference type="PANTHER" id="PTHR42788:SF13">
    <property type="entry name" value="ALIPHATIC SULFONATES IMPORT ATP-BINDING PROTEIN SSUB"/>
    <property type="match status" value="1"/>
</dbReference>
<dbReference type="RefSeq" id="WP_138645802.1">
    <property type="nucleotide sequence ID" value="NZ_VCKW01000067.1"/>
</dbReference>
<dbReference type="CDD" id="cd03293">
    <property type="entry name" value="ABC_NrtD_SsuB_transporters"/>
    <property type="match status" value="1"/>
</dbReference>
<sequence>MTRSTRRVMEPSASPGPGTPTAVRLGGVSKTFRGREDVRALDPVDLTVPAGEFVAIVGPSGCGKSTLLRIVAGLVDADPGGRVEVQGRPVDGTPPGLGVVFQTHNLLPWRTVEANVGLGARLAGVPKAEVARRVPPMLEMLGLSGFAGKHPHELSGGMRQRAALGQALVCRPDILLLDEPFGALDALTRDRLNVELLRIWQELRQTVLLVTHSIAEAVFLADRIIVMSQRPGTVVEDLRVDIARPRDPATTRALPEFTETAQRLSRLMGVT</sequence>
<evidence type="ECO:0000256" key="1">
    <source>
        <dbReference type="ARBA" id="ARBA00022448"/>
    </source>
</evidence>
<keyword evidence="1" id="KW-0813">Transport</keyword>
<dbReference type="InterPro" id="IPR027417">
    <property type="entry name" value="P-loop_NTPase"/>
</dbReference>
<dbReference type="InterPro" id="IPR050166">
    <property type="entry name" value="ABC_transporter_ATP-bind"/>
</dbReference>
<feature type="region of interest" description="Disordered" evidence="4">
    <location>
        <begin position="1"/>
        <end position="25"/>
    </location>
</feature>
<dbReference type="SUPFAM" id="SSF52540">
    <property type="entry name" value="P-loop containing nucleoside triphosphate hydrolases"/>
    <property type="match status" value="1"/>
</dbReference>
<evidence type="ECO:0000313" key="7">
    <source>
        <dbReference type="Proteomes" id="UP000309174"/>
    </source>
</evidence>
<dbReference type="Proteomes" id="UP000309174">
    <property type="component" value="Unassembled WGS sequence"/>
</dbReference>
<protein>
    <submittedName>
        <fullName evidence="6">ABC transporter ATP-binding protein</fullName>
    </submittedName>
</protein>
<keyword evidence="2" id="KW-0547">Nucleotide-binding</keyword>
<proteinExistence type="predicted"/>
<dbReference type="GO" id="GO:0016887">
    <property type="term" value="F:ATP hydrolysis activity"/>
    <property type="evidence" value="ECO:0007669"/>
    <property type="project" value="InterPro"/>
</dbReference>
<dbReference type="AlphaFoldDB" id="A0A5C4JBX2"/>
<dbReference type="OrthoDB" id="3514167at2"/>
<evidence type="ECO:0000256" key="2">
    <source>
        <dbReference type="ARBA" id="ARBA00022741"/>
    </source>
</evidence>
<dbReference type="PROSITE" id="PS50893">
    <property type="entry name" value="ABC_TRANSPORTER_2"/>
    <property type="match status" value="1"/>
</dbReference>
<evidence type="ECO:0000259" key="5">
    <source>
        <dbReference type="PROSITE" id="PS50893"/>
    </source>
</evidence>
<dbReference type="Gene3D" id="3.40.50.300">
    <property type="entry name" value="P-loop containing nucleotide triphosphate hydrolases"/>
    <property type="match status" value="1"/>
</dbReference>
<accession>A0A5C4JBX2</accession>
<dbReference type="InterPro" id="IPR003439">
    <property type="entry name" value="ABC_transporter-like_ATP-bd"/>
</dbReference>
<dbReference type="PROSITE" id="PS00211">
    <property type="entry name" value="ABC_TRANSPORTER_1"/>
    <property type="match status" value="1"/>
</dbReference>
<dbReference type="EMBL" id="VCKW01000067">
    <property type="protein sequence ID" value="TMR01094.1"/>
    <property type="molecule type" value="Genomic_DNA"/>
</dbReference>
<name>A0A5C4JBX2_9ACTN</name>